<evidence type="ECO:0000256" key="15">
    <source>
        <dbReference type="RuleBase" id="RU000591"/>
    </source>
</evidence>
<evidence type="ECO:0000256" key="5">
    <source>
        <dbReference type="ARBA" id="ARBA00022801"/>
    </source>
</evidence>
<dbReference type="PROSITE" id="PS51786">
    <property type="entry name" value="LON_PROTEOLYTIC"/>
    <property type="match status" value="1"/>
</dbReference>
<sequence length="804" mass="88598">MADKTPELLRGELLPVLPLRDIVVFPHMIVPLFVGREKSVRALEAVMREDKQILLVAQKNAAQDDPEAEDLFTVGTVSTVLQLLKLPDGTVKVLVEGGRRAQITGFKETQTHFEAYAAPLAEAPADPPETEALARTVVGQFEQYIKLNKKIAPEVLVSINQIDDPAKLADTVASHLSLKIPEKQELLETAGTSARLERVFGHMESEIGVLQVEKRIRNRVKRQMEKTQREYYLNEQLKAIQKELGEGEDGKDEVAELEARIKATAFSKEAREKAMAELKKLRTMSAMSAEATVVRNYLDWMLSIPWKKKSRVRRDIVAAEKVLDADHYGLEKVKERIIEYLAVQSRSPKIRGPILCLVGPPGVGKTSLGKSIAKATGRNFVRMSLGGVRDEAEVRGHRRTYIGSMPGKVIQGMKKAKTSNPLFLLDEIDKLGADWRGDPSSALLEVLDPEQNGTFADHYLEVDYDLSDVMFVTTANSLRMPQPLMDRMEIIRIPGYTEDEKVEIARRHLLPKQSEANGLKAGEWSVTEEALRDLVRYYTREAGVRSLEREVGGLARKAVKEIVSKKAKKVAITAKNLEKFAGVRKFRYGEAEAEDMVGVVTGLAWTEVGGEILTIESVTVPGKGKVQTTGKLGDVMQESVSAAMSYVRSRATSFGLKPTLFERRDIHVHVPEGATPKDGPSAGIAMATSIVSVLTGIPVRRDVAMTGEITLRGRVLPIGGLKEKLLAAMRAGITTVFIPKDNEKDLADIPDNVKKGLTIKAVSHVDEVISTALVRKPEAISWEEPAEPPPRSAEADGSVPTLPH</sequence>
<dbReference type="FunFam" id="3.30.230.10:FF:000010">
    <property type="entry name" value="Lon protease"/>
    <property type="match status" value="1"/>
</dbReference>
<keyword evidence="4 10" id="KW-0547">Nucleotide-binding</keyword>
<evidence type="ECO:0000256" key="1">
    <source>
        <dbReference type="ARBA" id="ARBA00004496"/>
    </source>
</evidence>
<feature type="binding site" evidence="10 13">
    <location>
        <begin position="359"/>
        <end position="366"/>
    </location>
    <ligand>
        <name>ATP</name>
        <dbReference type="ChEBI" id="CHEBI:30616"/>
    </ligand>
</feature>
<comment type="subunit">
    <text evidence="10 11">Homohexamer. Organized in a ring with a central cavity.</text>
</comment>
<comment type="subcellular location">
    <subcellularLocation>
        <location evidence="1 10 11">Cytoplasm</location>
    </subcellularLocation>
</comment>
<dbReference type="InterPro" id="IPR015947">
    <property type="entry name" value="PUA-like_sf"/>
</dbReference>
<dbReference type="InterPro" id="IPR004815">
    <property type="entry name" value="Lon_bac/euk-typ"/>
</dbReference>
<dbReference type="EC" id="3.4.21.53" evidence="10 11"/>
<evidence type="ECO:0000259" key="18">
    <source>
        <dbReference type="PROSITE" id="PS51787"/>
    </source>
</evidence>
<dbReference type="InterPro" id="IPR027065">
    <property type="entry name" value="Lon_Prtase"/>
</dbReference>
<dbReference type="InterPro" id="IPR027417">
    <property type="entry name" value="P-loop_NTPase"/>
</dbReference>
<dbReference type="Gene3D" id="1.20.58.1480">
    <property type="match status" value="1"/>
</dbReference>
<dbReference type="InterPro" id="IPR003959">
    <property type="entry name" value="ATPase_AAA_core"/>
</dbReference>
<dbReference type="PRINTS" id="PR00830">
    <property type="entry name" value="ENDOLAPTASE"/>
</dbReference>
<evidence type="ECO:0000256" key="3">
    <source>
        <dbReference type="ARBA" id="ARBA00022670"/>
    </source>
</evidence>
<evidence type="ECO:0000256" key="7">
    <source>
        <dbReference type="ARBA" id="ARBA00022840"/>
    </source>
</evidence>
<dbReference type="GO" id="GO:0006515">
    <property type="term" value="P:protein quality control for misfolded or incompletely synthesized proteins"/>
    <property type="evidence" value="ECO:0007669"/>
    <property type="project" value="UniProtKB-UniRule"/>
</dbReference>
<dbReference type="Gene3D" id="1.10.8.60">
    <property type="match status" value="1"/>
</dbReference>
<dbReference type="InterPro" id="IPR014721">
    <property type="entry name" value="Ribsml_uS5_D2-typ_fold_subgr"/>
</dbReference>
<dbReference type="Gene3D" id="2.30.130.40">
    <property type="entry name" value="LON domain-like"/>
    <property type="match status" value="1"/>
</dbReference>
<dbReference type="GO" id="GO:0004252">
    <property type="term" value="F:serine-type endopeptidase activity"/>
    <property type="evidence" value="ECO:0007669"/>
    <property type="project" value="UniProtKB-UniRule"/>
</dbReference>
<protein>
    <recommendedName>
        <fullName evidence="10 11">Lon protease</fullName>
        <ecNumber evidence="10 11">3.4.21.53</ecNumber>
    </recommendedName>
    <alternativeName>
        <fullName evidence="10">ATP-dependent protease La</fullName>
    </alternativeName>
</protein>
<evidence type="ECO:0000256" key="12">
    <source>
        <dbReference type="PIRSR" id="PIRSR001174-1"/>
    </source>
</evidence>
<reference evidence="19 20" key="1">
    <citation type="submission" date="2016-10" db="EMBL/GenBank/DDBJ databases">
        <authorList>
            <person name="de Groot N.N."/>
        </authorList>
    </citation>
    <scope>NUCLEOTIDE SEQUENCE [LARGE SCALE GENOMIC DNA]</scope>
    <source>
        <strain evidence="19 20">CPCC 100156</strain>
    </source>
</reference>
<evidence type="ECO:0000256" key="8">
    <source>
        <dbReference type="ARBA" id="ARBA00023016"/>
    </source>
</evidence>
<dbReference type="SMART" id="SM00382">
    <property type="entry name" value="AAA"/>
    <property type="match status" value="1"/>
</dbReference>
<dbReference type="PIRSF" id="PIRSF001174">
    <property type="entry name" value="Lon_proteas"/>
    <property type="match status" value="1"/>
</dbReference>
<dbReference type="RefSeq" id="WP_090566154.1">
    <property type="nucleotide sequence ID" value="NZ_FMXZ01000011.1"/>
</dbReference>
<dbReference type="STRING" id="938405.SAMN02927895_03576"/>
<dbReference type="NCBIfam" id="NF008053">
    <property type="entry name" value="PRK10787.1"/>
    <property type="match status" value="1"/>
</dbReference>
<dbReference type="SUPFAM" id="SSF88697">
    <property type="entry name" value="PUA domain-like"/>
    <property type="match status" value="1"/>
</dbReference>
<dbReference type="AlphaFoldDB" id="A0A1G6XQ09"/>
<comment type="induction">
    <text evidence="10">By heat shock.</text>
</comment>
<dbReference type="Gene3D" id="1.20.5.5270">
    <property type="match status" value="1"/>
</dbReference>
<feature type="active site" evidence="10 12">
    <location>
        <position position="724"/>
    </location>
</feature>
<dbReference type="OrthoDB" id="9803599at2"/>
<dbReference type="FunFam" id="3.40.50.300:FF:000021">
    <property type="entry name" value="Lon protease homolog"/>
    <property type="match status" value="1"/>
</dbReference>
<dbReference type="SMART" id="SM00464">
    <property type="entry name" value="LON"/>
    <property type="match status" value="1"/>
</dbReference>
<dbReference type="PROSITE" id="PS01046">
    <property type="entry name" value="LON_SER"/>
    <property type="match status" value="1"/>
</dbReference>
<dbReference type="Pfam" id="PF05362">
    <property type="entry name" value="Lon_C"/>
    <property type="match status" value="1"/>
</dbReference>
<dbReference type="CDD" id="cd19500">
    <property type="entry name" value="RecA-like_Lon"/>
    <property type="match status" value="1"/>
</dbReference>
<proteinExistence type="evidence at transcript level"/>
<dbReference type="InterPro" id="IPR008268">
    <property type="entry name" value="Peptidase_S16_AS"/>
</dbReference>
<dbReference type="FunFam" id="1.20.5.5270:FF:000002">
    <property type="entry name" value="Lon protease homolog"/>
    <property type="match status" value="1"/>
</dbReference>
<keyword evidence="5 10" id="KW-0378">Hydrolase</keyword>
<evidence type="ECO:0000256" key="14">
    <source>
        <dbReference type="PROSITE-ProRule" id="PRU01122"/>
    </source>
</evidence>
<dbReference type="Proteomes" id="UP000198925">
    <property type="component" value="Unassembled WGS sequence"/>
</dbReference>
<dbReference type="GO" id="GO:0043565">
    <property type="term" value="F:sequence-specific DNA binding"/>
    <property type="evidence" value="ECO:0007669"/>
    <property type="project" value="UniProtKB-UniRule"/>
</dbReference>
<dbReference type="Gene3D" id="3.30.230.10">
    <property type="match status" value="1"/>
</dbReference>
<organism evidence="19 20">
    <name type="scientific">Belnapia rosea</name>
    <dbReference type="NCBI Taxonomy" id="938405"/>
    <lineage>
        <taxon>Bacteria</taxon>
        <taxon>Pseudomonadati</taxon>
        <taxon>Pseudomonadota</taxon>
        <taxon>Alphaproteobacteria</taxon>
        <taxon>Acetobacterales</taxon>
        <taxon>Roseomonadaceae</taxon>
        <taxon>Belnapia</taxon>
    </lineage>
</organism>
<dbReference type="InterPro" id="IPR003111">
    <property type="entry name" value="Lon_prtase_N"/>
</dbReference>
<evidence type="ECO:0000259" key="17">
    <source>
        <dbReference type="PROSITE" id="PS51786"/>
    </source>
</evidence>
<accession>A0A1G6XQ09</accession>
<dbReference type="EMBL" id="FMZX01000012">
    <property type="protein sequence ID" value="SDD80230.1"/>
    <property type="molecule type" value="Genomic_DNA"/>
</dbReference>
<dbReference type="NCBIfam" id="TIGR00763">
    <property type="entry name" value="lon"/>
    <property type="match status" value="1"/>
</dbReference>
<dbReference type="GO" id="GO:0004176">
    <property type="term" value="F:ATP-dependent peptidase activity"/>
    <property type="evidence" value="ECO:0007669"/>
    <property type="project" value="UniProtKB-UniRule"/>
</dbReference>
<evidence type="ECO:0000313" key="19">
    <source>
        <dbReference type="EMBL" id="SDD80230.1"/>
    </source>
</evidence>
<feature type="region of interest" description="Disordered" evidence="16">
    <location>
        <begin position="779"/>
        <end position="804"/>
    </location>
</feature>
<dbReference type="HAMAP" id="MF_01973">
    <property type="entry name" value="lon_bact"/>
    <property type="match status" value="1"/>
</dbReference>
<feature type="domain" description="Lon N-terminal" evidence="18">
    <location>
        <begin position="14"/>
        <end position="207"/>
    </location>
</feature>
<dbReference type="Gene3D" id="3.40.50.300">
    <property type="entry name" value="P-loop containing nucleotide triphosphate hydrolases"/>
    <property type="match status" value="1"/>
</dbReference>
<dbReference type="GO" id="GO:0005737">
    <property type="term" value="C:cytoplasm"/>
    <property type="evidence" value="ECO:0007669"/>
    <property type="project" value="UniProtKB-SubCell"/>
</dbReference>
<gene>
    <name evidence="10" type="primary">lon</name>
    <name evidence="19" type="ORF">SAMN04487779_1012141</name>
</gene>
<dbReference type="InterPro" id="IPR020568">
    <property type="entry name" value="Ribosomal_Su5_D2-typ_SF"/>
</dbReference>
<dbReference type="InterPro" id="IPR027543">
    <property type="entry name" value="Lon_bac"/>
</dbReference>
<name>A0A1G6XQ09_9PROT</name>
<comment type="catalytic activity">
    <reaction evidence="9 10 11 14">
        <text>Hydrolysis of proteins in presence of ATP.</text>
        <dbReference type="EC" id="3.4.21.53"/>
    </reaction>
</comment>
<dbReference type="GO" id="GO:0034605">
    <property type="term" value="P:cellular response to heat"/>
    <property type="evidence" value="ECO:0007669"/>
    <property type="project" value="UniProtKB-UniRule"/>
</dbReference>
<keyword evidence="6 10" id="KW-0720">Serine protease</keyword>
<comment type="similarity">
    <text evidence="10 11 14 15">Belongs to the peptidase S16 family.</text>
</comment>
<dbReference type="InterPro" id="IPR054594">
    <property type="entry name" value="Lon_lid"/>
</dbReference>
<dbReference type="Pfam" id="PF22667">
    <property type="entry name" value="Lon_lid"/>
    <property type="match status" value="1"/>
</dbReference>
<dbReference type="Pfam" id="PF00004">
    <property type="entry name" value="AAA"/>
    <property type="match status" value="1"/>
</dbReference>
<evidence type="ECO:0000313" key="20">
    <source>
        <dbReference type="Proteomes" id="UP000198925"/>
    </source>
</evidence>
<dbReference type="InterPro" id="IPR046336">
    <property type="entry name" value="Lon_prtase_N_sf"/>
</dbReference>
<dbReference type="SUPFAM" id="SSF52540">
    <property type="entry name" value="P-loop containing nucleoside triphosphate hydrolases"/>
    <property type="match status" value="1"/>
</dbReference>
<dbReference type="InterPro" id="IPR008269">
    <property type="entry name" value="Lon_proteolytic"/>
</dbReference>
<keyword evidence="2 10" id="KW-0963">Cytoplasm</keyword>
<evidence type="ECO:0000256" key="11">
    <source>
        <dbReference type="PIRNR" id="PIRNR001174"/>
    </source>
</evidence>
<evidence type="ECO:0000256" key="10">
    <source>
        <dbReference type="HAMAP-Rule" id="MF_01973"/>
    </source>
</evidence>
<keyword evidence="7 10" id="KW-0067">ATP-binding</keyword>
<dbReference type="GO" id="GO:0005524">
    <property type="term" value="F:ATP binding"/>
    <property type="evidence" value="ECO:0007669"/>
    <property type="project" value="UniProtKB-UniRule"/>
</dbReference>
<dbReference type="PANTHER" id="PTHR10046">
    <property type="entry name" value="ATP DEPENDENT LON PROTEASE FAMILY MEMBER"/>
    <property type="match status" value="1"/>
</dbReference>
<keyword evidence="3 10" id="KW-0645">Protease</keyword>
<dbReference type="SUPFAM" id="SSF54211">
    <property type="entry name" value="Ribosomal protein S5 domain 2-like"/>
    <property type="match status" value="1"/>
</dbReference>
<evidence type="ECO:0000256" key="13">
    <source>
        <dbReference type="PIRSR" id="PIRSR001174-2"/>
    </source>
</evidence>
<dbReference type="PROSITE" id="PS51787">
    <property type="entry name" value="LON_N"/>
    <property type="match status" value="1"/>
</dbReference>
<dbReference type="GO" id="GO:0016887">
    <property type="term" value="F:ATP hydrolysis activity"/>
    <property type="evidence" value="ECO:0007669"/>
    <property type="project" value="UniProtKB-UniRule"/>
</dbReference>
<evidence type="ECO:0000256" key="16">
    <source>
        <dbReference type="SAM" id="MobiDB-lite"/>
    </source>
</evidence>
<keyword evidence="20" id="KW-1185">Reference proteome</keyword>
<feature type="domain" description="Lon proteolytic" evidence="17">
    <location>
        <begin position="594"/>
        <end position="775"/>
    </location>
</feature>
<evidence type="ECO:0000256" key="4">
    <source>
        <dbReference type="ARBA" id="ARBA00022741"/>
    </source>
</evidence>
<dbReference type="FunFam" id="1.20.58.1480:FF:000001">
    <property type="entry name" value="Lon protease"/>
    <property type="match status" value="1"/>
</dbReference>
<dbReference type="Pfam" id="PF02190">
    <property type="entry name" value="LON_substr_bdg"/>
    <property type="match status" value="1"/>
</dbReference>
<evidence type="ECO:0000256" key="9">
    <source>
        <dbReference type="ARBA" id="ARBA00050665"/>
    </source>
</evidence>
<dbReference type="InterPro" id="IPR003593">
    <property type="entry name" value="AAA+_ATPase"/>
</dbReference>
<keyword evidence="8 10" id="KW-0346">Stress response</keyword>
<evidence type="ECO:0000256" key="6">
    <source>
        <dbReference type="ARBA" id="ARBA00022825"/>
    </source>
</evidence>
<evidence type="ECO:0000256" key="2">
    <source>
        <dbReference type="ARBA" id="ARBA00022490"/>
    </source>
</evidence>
<feature type="active site" evidence="10 12">
    <location>
        <position position="681"/>
    </location>
</feature>
<comment type="function">
    <text evidence="10">ATP-dependent serine protease that mediates the selective degradation of mutant and abnormal proteins as well as certain short-lived regulatory proteins. Required for cellular homeostasis and for survival from DNA damage and developmental changes induced by stress. Degrades polypeptides processively to yield small peptide fragments that are 5 to 10 amino acids long. Binds to DNA in a double-stranded, site-specific manner.</text>
</comment>